<dbReference type="NCBIfam" id="TIGR01560">
    <property type="entry name" value="put_DNA_pack"/>
    <property type="match status" value="1"/>
</dbReference>
<dbReference type="Proteomes" id="UP001441944">
    <property type="component" value="Unassembled WGS sequence"/>
</dbReference>
<keyword evidence="2" id="KW-1185">Reference proteome</keyword>
<organism evidence="1 2">
    <name type="scientific">Pseudophaeobacter arcticus</name>
    <dbReference type="NCBI Taxonomy" id="385492"/>
    <lineage>
        <taxon>Bacteria</taxon>
        <taxon>Pseudomonadati</taxon>
        <taxon>Pseudomonadota</taxon>
        <taxon>Alphaproteobacteria</taxon>
        <taxon>Rhodobacterales</taxon>
        <taxon>Paracoccaceae</taxon>
        <taxon>Pseudophaeobacter</taxon>
    </lineage>
</organism>
<evidence type="ECO:0000313" key="1">
    <source>
        <dbReference type="EMBL" id="GAA6197341.1"/>
    </source>
</evidence>
<proteinExistence type="predicted"/>
<protein>
    <submittedName>
        <fullName evidence="1">Head-tail connector protein</fullName>
    </submittedName>
</protein>
<dbReference type="RefSeq" id="WP_295451446.1">
    <property type="nucleotide sequence ID" value="NZ_BAABWU010000011.1"/>
</dbReference>
<reference evidence="1 2" key="1">
    <citation type="submission" date="2024-04" db="EMBL/GenBank/DDBJ databases">
        <title>Draft genome sequence of Pseudophaeobacter arcticus NBRC 116598.</title>
        <authorList>
            <person name="Miyakawa T."/>
            <person name="Kusuya Y."/>
            <person name="Miura T."/>
        </authorList>
    </citation>
    <scope>NUCLEOTIDE SEQUENCE [LARGE SCALE GENOMIC DNA]</scope>
    <source>
        <strain evidence="1 2">SU-CL00105</strain>
    </source>
</reference>
<dbReference type="CDD" id="cd08054">
    <property type="entry name" value="gp6"/>
    <property type="match status" value="1"/>
</dbReference>
<evidence type="ECO:0000313" key="2">
    <source>
        <dbReference type="Proteomes" id="UP001441944"/>
    </source>
</evidence>
<dbReference type="EMBL" id="BAABWU010000011">
    <property type="protein sequence ID" value="GAA6197341.1"/>
    <property type="molecule type" value="Genomic_DNA"/>
</dbReference>
<dbReference type="Gene3D" id="1.10.3230.30">
    <property type="entry name" value="Phage gp6-like head-tail connector protein"/>
    <property type="match status" value="1"/>
</dbReference>
<comment type="caution">
    <text evidence="1">The sequence shown here is derived from an EMBL/GenBank/DDBJ whole genome shotgun (WGS) entry which is preliminary data.</text>
</comment>
<dbReference type="InterPro" id="IPR011738">
    <property type="entry name" value="Phage_CHP"/>
</dbReference>
<dbReference type="NCBIfam" id="TIGR02215">
    <property type="entry name" value="phage_chp_gp8"/>
    <property type="match status" value="1"/>
</dbReference>
<accession>A0ABQ0AN83</accession>
<sequence length="199" mass="21743">MMLSEVTPVPDTALPLEAFKAHLRLGTGFGEDDLQDSVLTGFLRASLAAIENRTGKALLQRGFLWVITGWRRQDWAALPLAPVVALTSATLFDAEGDPSTLATETFWVEPDSQQPRLHPRAGSLPRLESGARLEITLSAGMGASWQDLPHDLAQAVLMLAAHYYEYRDDTALHGGCMPFGVVSLIDRYRQLRISAGRAS</sequence>
<name>A0ABQ0AN83_9RHOB</name>
<gene>
    <name evidence="1" type="ORF">NBRC116598_27850</name>
</gene>
<dbReference type="InterPro" id="IPR006450">
    <property type="entry name" value="Phage_HK97_gp6-like"/>
</dbReference>